<evidence type="ECO:0000256" key="5">
    <source>
        <dbReference type="ARBA" id="ARBA00022840"/>
    </source>
</evidence>
<feature type="domain" description="PhoH-like protein" evidence="7">
    <location>
        <begin position="98"/>
        <end position="301"/>
    </location>
</feature>
<dbReference type="PANTHER" id="PTHR30473">
    <property type="entry name" value="PROTEIN PHOH"/>
    <property type="match status" value="1"/>
</dbReference>
<dbReference type="InterPro" id="IPR003714">
    <property type="entry name" value="PhoH"/>
</dbReference>
<evidence type="ECO:0000313" key="8">
    <source>
        <dbReference type="EMBL" id="SUZ48087.1"/>
    </source>
</evidence>
<evidence type="ECO:0000256" key="1">
    <source>
        <dbReference type="ARBA" id="ARBA00004496"/>
    </source>
</evidence>
<keyword evidence="5" id="KW-0067">ATP-binding</keyword>
<dbReference type="EMBL" id="UINC01000051">
    <property type="protein sequence ID" value="SUZ48087.1"/>
    <property type="molecule type" value="Genomic_DNA"/>
</dbReference>
<evidence type="ECO:0000256" key="2">
    <source>
        <dbReference type="ARBA" id="ARBA00010393"/>
    </source>
</evidence>
<dbReference type="AlphaFoldDB" id="A0A381N0L2"/>
<name>A0A381N0L2_9ZZZZ</name>
<evidence type="ECO:0000256" key="3">
    <source>
        <dbReference type="ARBA" id="ARBA00022490"/>
    </source>
</evidence>
<proteinExistence type="inferred from homology"/>
<dbReference type="FunFam" id="3.40.50.300:FF:000013">
    <property type="entry name" value="PhoH family ATPase"/>
    <property type="match status" value="1"/>
</dbReference>
<dbReference type="GO" id="GO:0005524">
    <property type="term" value="F:ATP binding"/>
    <property type="evidence" value="ECO:0007669"/>
    <property type="project" value="UniProtKB-KW"/>
</dbReference>
<comment type="similarity">
    <text evidence="2">Belongs to the PhoH family.</text>
</comment>
<organism evidence="8">
    <name type="scientific">marine metagenome</name>
    <dbReference type="NCBI Taxonomy" id="408172"/>
    <lineage>
        <taxon>unclassified sequences</taxon>
        <taxon>metagenomes</taxon>
        <taxon>ecological metagenomes</taxon>
    </lineage>
</organism>
<dbReference type="PANTHER" id="PTHR30473:SF1">
    <property type="entry name" value="PHOH-LIKE PROTEIN"/>
    <property type="match status" value="1"/>
</dbReference>
<dbReference type="Pfam" id="PF02562">
    <property type="entry name" value="PhoH"/>
    <property type="match status" value="1"/>
</dbReference>
<dbReference type="InterPro" id="IPR051451">
    <property type="entry name" value="PhoH2-like"/>
</dbReference>
<sequence>MAAIVGEFNKNLIKIEKLTNTQVFFRGNSITVKGNKESILAVSNSLIFLVNKFLVTSSIEDNDITYSIKKGDALANMEKSKSNIRSIDQVIKTPRRSVIPRSRRQSEYLKALLNEDIIISLGPAGTGKSYLAVSVAVNMLMEKKVEKVILSRPAVEAGERLGFLPGDMKEKVDPYLRPLYDALYDLFGYEKVQRKIETGEIEIAPLAFMRGRTLKNSFAILDEAQNASLTQIKMFLTRIGENSKIVVNGDPSQVDLINKNQSGLTQSTKILKNVKEIKCIEFDHTDVVRHPLVSKIIQAYQQKTDDKN</sequence>
<reference evidence="8" key="1">
    <citation type="submission" date="2018-05" db="EMBL/GenBank/DDBJ databases">
        <authorList>
            <person name="Lanie J.A."/>
            <person name="Ng W.-L."/>
            <person name="Kazmierczak K.M."/>
            <person name="Andrzejewski T.M."/>
            <person name="Davidsen T.M."/>
            <person name="Wayne K.J."/>
            <person name="Tettelin H."/>
            <person name="Glass J.I."/>
            <person name="Rusch D."/>
            <person name="Podicherti R."/>
            <person name="Tsui H.-C.T."/>
            <person name="Winkler M.E."/>
        </authorList>
    </citation>
    <scope>NUCLEOTIDE SEQUENCE</scope>
</reference>
<accession>A0A381N0L2</accession>
<gene>
    <name evidence="8" type="ORF">METZ01_LOCUS941</name>
</gene>
<dbReference type="GO" id="GO:0005829">
    <property type="term" value="C:cytosol"/>
    <property type="evidence" value="ECO:0007669"/>
    <property type="project" value="TreeGrafter"/>
</dbReference>
<evidence type="ECO:0000259" key="7">
    <source>
        <dbReference type="Pfam" id="PF02562"/>
    </source>
</evidence>
<comment type="subcellular location">
    <subcellularLocation>
        <location evidence="1">Cytoplasm</location>
    </subcellularLocation>
</comment>
<keyword evidence="3" id="KW-0963">Cytoplasm</keyword>
<keyword evidence="4" id="KW-0547">Nucleotide-binding</keyword>
<dbReference type="InterPro" id="IPR027417">
    <property type="entry name" value="P-loop_NTPase"/>
</dbReference>
<evidence type="ECO:0000256" key="4">
    <source>
        <dbReference type="ARBA" id="ARBA00022741"/>
    </source>
</evidence>
<evidence type="ECO:0000256" key="6">
    <source>
        <dbReference type="ARBA" id="ARBA00039970"/>
    </source>
</evidence>
<protein>
    <recommendedName>
        <fullName evidence="6">PhoH-like protein</fullName>
    </recommendedName>
</protein>
<dbReference type="Gene3D" id="3.40.50.300">
    <property type="entry name" value="P-loop containing nucleotide triphosphate hydrolases"/>
    <property type="match status" value="1"/>
</dbReference>
<dbReference type="SUPFAM" id="SSF52540">
    <property type="entry name" value="P-loop containing nucleoside triphosphate hydrolases"/>
    <property type="match status" value="1"/>
</dbReference>